<evidence type="ECO:0000313" key="4">
    <source>
        <dbReference type="Proteomes" id="UP000189670"/>
    </source>
</evidence>
<dbReference type="EMBL" id="ATBP01001553">
    <property type="protein sequence ID" value="ETR67113.1"/>
    <property type="molecule type" value="Genomic_DNA"/>
</dbReference>
<evidence type="ECO:0000256" key="1">
    <source>
        <dbReference type="ARBA" id="ARBA00009350"/>
    </source>
</evidence>
<dbReference type="PANTHER" id="PTHR37478">
    <property type="match status" value="1"/>
</dbReference>
<dbReference type="HAMAP" id="MF_00674">
    <property type="entry name" value="UPF0251"/>
    <property type="match status" value="1"/>
</dbReference>
<comment type="caution">
    <text evidence="3">The sequence shown here is derived from an EMBL/GenBank/DDBJ whole genome shotgun (WGS) entry which is preliminary data.</text>
</comment>
<protein>
    <submittedName>
        <fullName evidence="3">Hyphotetic protein</fullName>
    </submittedName>
</protein>
<proteinExistence type="inferred from homology"/>
<comment type="similarity">
    <text evidence="1">Belongs to the UPF0251 family.</text>
</comment>
<feature type="compositionally biased region" description="Gly residues" evidence="2">
    <location>
        <begin position="157"/>
        <end position="169"/>
    </location>
</feature>
<feature type="compositionally biased region" description="Gly residues" evidence="2">
    <location>
        <begin position="176"/>
        <end position="204"/>
    </location>
</feature>
<dbReference type="PANTHER" id="PTHR37478:SF2">
    <property type="entry name" value="UPF0251 PROTEIN TK0562"/>
    <property type="match status" value="1"/>
</dbReference>
<gene>
    <name evidence="3" type="ORF">OMM_11939</name>
</gene>
<dbReference type="AlphaFoldDB" id="A0A1V1NX15"/>
<dbReference type="Pfam" id="PF02001">
    <property type="entry name" value="DUF134"/>
    <property type="match status" value="1"/>
</dbReference>
<evidence type="ECO:0000256" key="2">
    <source>
        <dbReference type="SAM" id="MobiDB-lite"/>
    </source>
</evidence>
<evidence type="ECO:0000313" key="3">
    <source>
        <dbReference type="EMBL" id="ETR67113.1"/>
    </source>
</evidence>
<reference evidence="4" key="1">
    <citation type="submission" date="2012-11" db="EMBL/GenBank/DDBJ databases">
        <authorList>
            <person name="Lucero-Rivera Y.E."/>
            <person name="Tovar-Ramirez D."/>
        </authorList>
    </citation>
    <scope>NUCLEOTIDE SEQUENCE [LARGE SCALE GENOMIC DNA]</scope>
    <source>
        <strain evidence="4">Araruama</strain>
    </source>
</reference>
<feature type="region of interest" description="Disordered" evidence="2">
    <location>
        <begin position="148"/>
        <end position="204"/>
    </location>
</feature>
<feature type="non-terminal residue" evidence="3">
    <location>
        <position position="1"/>
    </location>
</feature>
<organism evidence="3 4">
    <name type="scientific">Candidatus Magnetoglobus multicellularis str. Araruama</name>
    <dbReference type="NCBI Taxonomy" id="890399"/>
    <lineage>
        <taxon>Bacteria</taxon>
        <taxon>Pseudomonadati</taxon>
        <taxon>Thermodesulfobacteriota</taxon>
        <taxon>Desulfobacteria</taxon>
        <taxon>Desulfobacterales</taxon>
        <taxon>Desulfobacteraceae</taxon>
        <taxon>Candidatus Magnetoglobus</taxon>
    </lineage>
</organism>
<name>A0A1V1NX15_9BACT</name>
<sequence length="204" mass="22068">KLALKLTYQINEDRVPGIGELIFRAFLRKKQMARPVKPRFIVKQPHNLVFMPTREVINNIECMQLPVECIEAIRLIDVEGMNQSSAARLMNVSRQTFGRILSIGRSIVGNALVNGKGIQIGGGNYELPGNGKQRHHQKRCFQQKHKEVIMPNQNGTGPRGQGKGTGQGRGRCNSSGGRGKGSGGCRGGGGGGKGRGQNQGRGNS</sequence>
<dbReference type="Proteomes" id="UP000189670">
    <property type="component" value="Unassembled WGS sequence"/>
</dbReference>
<accession>A0A1V1NX15</accession>
<dbReference type="InterPro" id="IPR002852">
    <property type="entry name" value="UPF0251"/>
</dbReference>